<organism evidence="2 3">
    <name type="scientific">Paractinoplanes toevensis</name>
    <dbReference type="NCBI Taxonomy" id="571911"/>
    <lineage>
        <taxon>Bacteria</taxon>
        <taxon>Bacillati</taxon>
        <taxon>Actinomycetota</taxon>
        <taxon>Actinomycetes</taxon>
        <taxon>Micromonosporales</taxon>
        <taxon>Micromonosporaceae</taxon>
        <taxon>Paractinoplanes</taxon>
    </lineage>
</organism>
<name>A0A920BNX4_9ACTN</name>
<keyword evidence="1" id="KW-0812">Transmembrane</keyword>
<feature type="transmembrane region" description="Helical" evidence="1">
    <location>
        <begin position="80"/>
        <end position="101"/>
    </location>
</feature>
<accession>A0A920BNX4</accession>
<evidence type="ECO:0000313" key="2">
    <source>
        <dbReference type="EMBL" id="GIM95938.1"/>
    </source>
</evidence>
<keyword evidence="3" id="KW-1185">Reference proteome</keyword>
<keyword evidence="1" id="KW-0472">Membrane</keyword>
<gene>
    <name evidence="2" type="ORF">Ato02nite_077310</name>
</gene>
<dbReference type="Pfam" id="PF03729">
    <property type="entry name" value="DUF308"/>
    <property type="match status" value="2"/>
</dbReference>
<protein>
    <submittedName>
        <fullName evidence="2">Membrane protein</fullName>
    </submittedName>
</protein>
<keyword evidence="1" id="KW-1133">Transmembrane helix</keyword>
<dbReference type="EMBL" id="BOQN01000102">
    <property type="protein sequence ID" value="GIM95938.1"/>
    <property type="molecule type" value="Genomic_DNA"/>
</dbReference>
<feature type="transmembrane region" description="Helical" evidence="1">
    <location>
        <begin position="108"/>
        <end position="132"/>
    </location>
</feature>
<dbReference type="InterPro" id="IPR052712">
    <property type="entry name" value="Acid_resist_chaperone_HdeD"/>
</dbReference>
<evidence type="ECO:0000256" key="1">
    <source>
        <dbReference type="SAM" id="Phobius"/>
    </source>
</evidence>
<dbReference type="RefSeq" id="WP_213011626.1">
    <property type="nucleotide sequence ID" value="NZ_BOQN01000102.1"/>
</dbReference>
<dbReference type="AlphaFoldDB" id="A0A920BNX4"/>
<dbReference type="InterPro" id="IPR005325">
    <property type="entry name" value="DUF308_memb"/>
</dbReference>
<dbReference type="Proteomes" id="UP000677082">
    <property type="component" value="Unassembled WGS sequence"/>
</dbReference>
<feature type="transmembrane region" description="Helical" evidence="1">
    <location>
        <begin position="164"/>
        <end position="188"/>
    </location>
</feature>
<feature type="transmembrane region" description="Helical" evidence="1">
    <location>
        <begin position="51"/>
        <end position="74"/>
    </location>
</feature>
<comment type="caution">
    <text evidence="2">The sequence shown here is derived from an EMBL/GenBank/DDBJ whole genome shotgun (WGS) entry which is preliminary data.</text>
</comment>
<proteinExistence type="predicted"/>
<reference evidence="2 3" key="1">
    <citation type="submission" date="2021-03" db="EMBL/GenBank/DDBJ databases">
        <title>Whole genome shotgun sequence of Actinoplanes toevensis NBRC 105298.</title>
        <authorList>
            <person name="Komaki H."/>
            <person name="Tamura T."/>
        </authorList>
    </citation>
    <scope>NUCLEOTIDE SEQUENCE [LARGE SCALE GENOMIC DNA]</scope>
    <source>
        <strain evidence="2 3">NBRC 105298</strain>
    </source>
</reference>
<feature type="transmembrane region" description="Helical" evidence="1">
    <location>
        <begin position="138"/>
        <end position="157"/>
    </location>
</feature>
<evidence type="ECO:0000313" key="3">
    <source>
        <dbReference type="Proteomes" id="UP000677082"/>
    </source>
</evidence>
<dbReference type="PANTHER" id="PTHR34989:SF1">
    <property type="entry name" value="PROTEIN HDED"/>
    <property type="match status" value="1"/>
</dbReference>
<dbReference type="GO" id="GO:0005886">
    <property type="term" value="C:plasma membrane"/>
    <property type="evidence" value="ECO:0007669"/>
    <property type="project" value="TreeGrafter"/>
</dbReference>
<dbReference type="PANTHER" id="PTHR34989">
    <property type="entry name" value="PROTEIN HDED"/>
    <property type="match status" value="1"/>
</dbReference>
<sequence>MADTSAPSLWNTAVAETREQPFPWWTVLITGLLGVAFGVAVLVWPDISLRIMAALAGIWLFVAGAARIIGAFLPGTGVSIVGRVLSGIVGIIVLVAGIICLRNVVTRLVLLALLFAITWILTGLSAVLIGVQRDGGERIALILLGVLSLLAGTVFVFTPGLSLATLVILAGVSSLVVGASEVVLAFMLRRRPA</sequence>
<feature type="transmembrane region" description="Helical" evidence="1">
    <location>
        <begin position="22"/>
        <end position="44"/>
    </location>
</feature>